<keyword evidence="2" id="KW-0378">Hydrolase</keyword>
<organism evidence="4 5">
    <name type="scientific">Zosterops borbonicus</name>
    <dbReference type="NCBI Taxonomy" id="364589"/>
    <lineage>
        <taxon>Eukaryota</taxon>
        <taxon>Metazoa</taxon>
        <taxon>Chordata</taxon>
        <taxon>Craniata</taxon>
        <taxon>Vertebrata</taxon>
        <taxon>Euteleostomi</taxon>
        <taxon>Archelosauria</taxon>
        <taxon>Archosauria</taxon>
        <taxon>Dinosauria</taxon>
        <taxon>Saurischia</taxon>
        <taxon>Theropoda</taxon>
        <taxon>Coelurosauria</taxon>
        <taxon>Aves</taxon>
        <taxon>Neognathae</taxon>
        <taxon>Neoaves</taxon>
        <taxon>Telluraves</taxon>
        <taxon>Australaves</taxon>
        <taxon>Passeriformes</taxon>
        <taxon>Sylvioidea</taxon>
        <taxon>Zosteropidae</taxon>
        <taxon>Zosterops</taxon>
    </lineage>
</organism>
<dbReference type="Pfam" id="PF00692">
    <property type="entry name" value="dUTPase"/>
    <property type="match status" value="1"/>
</dbReference>
<evidence type="ECO:0000256" key="1">
    <source>
        <dbReference type="ARBA" id="ARBA00022670"/>
    </source>
</evidence>
<proteinExistence type="predicted"/>
<dbReference type="PANTHER" id="PTHR19422:SF123">
    <property type="entry name" value="RT1 CLASS I, LOCUS CE15"/>
    <property type="match status" value="1"/>
</dbReference>
<dbReference type="InterPro" id="IPR036157">
    <property type="entry name" value="dUTPase-like_sf"/>
</dbReference>
<dbReference type="Proteomes" id="UP000796761">
    <property type="component" value="Unassembled WGS sequence"/>
</dbReference>
<protein>
    <recommendedName>
        <fullName evidence="3">Peptidase A2 domain-containing protein</fullName>
    </recommendedName>
</protein>
<dbReference type="PROSITE" id="PS50175">
    <property type="entry name" value="ASP_PROT_RETROV"/>
    <property type="match status" value="1"/>
</dbReference>
<dbReference type="Gene3D" id="2.70.40.10">
    <property type="match status" value="1"/>
</dbReference>
<dbReference type="InterPro" id="IPR001995">
    <property type="entry name" value="Peptidase_A2_cat"/>
</dbReference>
<dbReference type="GO" id="GO:0006508">
    <property type="term" value="P:proteolysis"/>
    <property type="evidence" value="ECO:0007669"/>
    <property type="project" value="UniProtKB-KW"/>
</dbReference>
<keyword evidence="5" id="KW-1185">Reference proteome</keyword>
<dbReference type="GO" id="GO:0004190">
    <property type="term" value="F:aspartic-type endopeptidase activity"/>
    <property type="evidence" value="ECO:0007669"/>
    <property type="project" value="UniProtKB-KW"/>
</dbReference>
<accession>A0A8K1DBE0</accession>
<feature type="domain" description="Peptidase A2" evidence="3">
    <location>
        <begin position="186"/>
        <end position="203"/>
    </location>
</feature>
<evidence type="ECO:0000313" key="5">
    <source>
        <dbReference type="Proteomes" id="UP000796761"/>
    </source>
</evidence>
<dbReference type="InterPro" id="IPR029054">
    <property type="entry name" value="dUTPase-like"/>
</dbReference>
<evidence type="ECO:0000256" key="2">
    <source>
        <dbReference type="ARBA" id="ARBA00022750"/>
    </source>
</evidence>
<comment type="caution">
    <text evidence="4">The sequence shown here is derived from an EMBL/GenBank/DDBJ whole genome shotgun (WGS) entry which is preliminary data.</text>
</comment>
<sequence length="203" mass="22195">MEFDQLGVLKGACWMCGQGGRTNQIMRDRVDNQLAGCQSQEQGPFREKALEKRPNTLQRVHREQIVPSMANGPLGHGLSDLLLGRSSTSKQGIFVLPGITDADYVGNIGIMVQTLRPPIHRPKRTRLAQLIPLKAQVPKQGVMVREDGDFGSTGTPQVMFTVPLLKAKPIKPITFQHPDSGTLMAKETLLDTGSDVTILPSFA</sequence>
<dbReference type="SUPFAM" id="SSF51283">
    <property type="entry name" value="dUTPase-like"/>
    <property type="match status" value="1"/>
</dbReference>
<evidence type="ECO:0000259" key="3">
    <source>
        <dbReference type="PROSITE" id="PS50175"/>
    </source>
</evidence>
<keyword evidence="1" id="KW-0645">Protease</keyword>
<evidence type="ECO:0000313" key="4">
    <source>
        <dbReference type="EMBL" id="TRZ08216.1"/>
    </source>
</evidence>
<dbReference type="AlphaFoldDB" id="A0A8K1DBE0"/>
<reference evidence="4" key="1">
    <citation type="submission" date="2019-04" db="EMBL/GenBank/DDBJ databases">
        <title>Genome assembly of Zosterops borbonicus 15179.</title>
        <authorList>
            <person name="Leroy T."/>
            <person name="Anselmetti Y."/>
            <person name="Tilak M.-K."/>
            <person name="Nabholz B."/>
        </authorList>
    </citation>
    <scope>NUCLEOTIDE SEQUENCE</scope>
    <source>
        <strain evidence="4">HGM_15179</strain>
        <tissue evidence="4">Muscle</tissue>
    </source>
</reference>
<dbReference type="PANTHER" id="PTHR19422">
    <property type="entry name" value="GAG RETROVIRAL POLYPROTEIN"/>
    <property type="match status" value="1"/>
</dbReference>
<gene>
    <name evidence="4" type="ORF">HGM15179_018893</name>
</gene>
<name>A0A8K1DBE0_9PASS</name>
<dbReference type="OrthoDB" id="9900537at2759"/>
<dbReference type="InterPro" id="IPR051592">
    <property type="entry name" value="HERV-K_Pro_peptidase_A2"/>
</dbReference>
<keyword evidence="2" id="KW-0064">Aspartyl protease</keyword>
<dbReference type="EMBL" id="SWJQ01001432">
    <property type="protein sequence ID" value="TRZ08216.1"/>
    <property type="molecule type" value="Genomic_DNA"/>
</dbReference>